<feature type="domain" description="tRNA(Ile)-lysidine/2-thiocytidine synthase N-terminal" evidence="6">
    <location>
        <begin position="30"/>
        <end position="157"/>
    </location>
</feature>
<dbReference type="GO" id="GO:0032267">
    <property type="term" value="F:tRNA(Ile)-lysidine synthase activity"/>
    <property type="evidence" value="ECO:0007669"/>
    <property type="project" value="UniProtKB-EC"/>
</dbReference>
<keyword evidence="3" id="KW-0547">Nucleotide-binding</keyword>
<dbReference type="EC" id="6.3.4.19" evidence="5"/>
<evidence type="ECO:0000259" key="6">
    <source>
        <dbReference type="Pfam" id="PF01171"/>
    </source>
</evidence>
<dbReference type="Pfam" id="PF01171">
    <property type="entry name" value="ATP_bind_3"/>
    <property type="match status" value="1"/>
</dbReference>
<evidence type="ECO:0000256" key="5">
    <source>
        <dbReference type="HAMAP-Rule" id="MF_01161"/>
    </source>
</evidence>
<comment type="caution">
    <text evidence="5">Lacks conserved residue(s) required for the propagation of feature annotation.</text>
</comment>
<sequence length="377" mass="45391">MSNNAFSLINKKIKSNKIFNNNLLIQRENYLCSISSGQDSTFLFFFLLHLKNKWNFNLHLLYCHHLWQQSNFFSYRQICKLAYIFKTPICINLSEKTLINEDSARNWRQESYNRSILVENCNKIFLGHTASDQLETAFFNLHRGTSPQGFCSLKDNKKKIIPFSISILAFSFLSFYYPKNDKKKVINKCYKNTKFFNTQWFKTKRKKANTCVVHFLFSSKIRRFYYLKLNKIFFVFFVSYKLEKNKIFSNLLVRPLLCLHRNDLSTLSKFYQIPIITDFSNMNLFISRNKMRHFIFRKLRAFLNSSFDLNFYRYVEISLEEQYYLNNIIIDLIKNTENLKINELPRALQRRYIYIIFEAYTEKKCTYAQIEFISSIL</sequence>
<dbReference type="SUPFAM" id="SSF52402">
    <property type="entry name" value="Adenine nucleotide alpha hydrolases-like"/>
    <property type="match status" value="1"/>
</dbReference>
<evidence type="ECO:0000256" key="4">
    <source>
        <dbReference type="ARBA" id="ARBA00022840"/>
    </source>
</evidence>
<geneLocation type="plastid" evidence="7"/>
<gene>
    <name evidence="5 7" type="primary">tilS</name>
    <name evidence="7" type="ORF">PrwiCp030</name>
</gene>
<dbReference type="InterPro" id="IPR012094">
    <property type="entry name" value="tRNA_Ile_lys_synt"/>
</dbReference>
<keyword evidence="1 5" id="KW-0436">Ligase</keyword>
<dbReference type="InterPro" id="IPR014729">
    <property type="entry name" value="Rossmann-like_a/b/a_fold"/>
</dbReference>
<dbReference type="AlphaFoldDB" id="A0A067Z0T7"/>
<proteinExistence type="inferred from homology"/>
<evidence type="ECO:0000313" key="7">
    <source>
        <dbReference type="EMBL" id="AHK09999.1"/>
    </source>
</evidence>
<comment type="catalytic activity">
    <reaction evidence="5">
        <text>cytidine(34) in tRNA(Ile2) + L-lysine + ATP = lysidine(34) in tRNA(Ile2) + AMP + diphosphate + H(+)</text>
        <dbReference type="Rhea" id="RHEA:43744"/>
        <dbReference type="Rhea" id="RHEA-COMP:10625"/>
        <dbReference type="Rhea" id="RHEA-COMP:10670"/>
        <dbReference type="ChEBI" id="CHEBI:15378"/>
        <dbReference type="ChEBI" id="CHEBI:30616"/>
        <dbReference type="ChEBI" id="CHEBI:32551"/>
        <dbReference type="ChEBI" id="CHEBI:33019"/>
        <dbReference type="ChEBI" id="CHEBI:82748"/>
        <dbReference type="ChEBI" id="CHEBI:83665"/>
        <dbReference type="ChEBI" id="CHEBI:456215"/>
        <dbReference type="EC" id="6.3.4.19"/>
    </reaction>
</comment>
<evidence type="ECO:0000256" key="2">
    <source>
        <dbReference type="ARBA" id="ARBA00022694"/>
    </source>
</evidence>
<evidence type="ECO:0000256" key="1">
    <source>
        <dbReference type="ARBA" id="ARBA00022598"/>
    </source>
</evidence>
<dbReference type="InterPro" id="IPR011063">
    <property type="entry name" value="TilS/TtcA_N"/>
</dbReference>
<dbReference type="GO" id="GO:0006400">
    <property type="term" value="P:tRNA modification"/>
    <property type="evidence" value="ECO:0007669"/>
    <property type="project" value="UniProtKB-UniRule"/>
</dbReference>
<protein>
    <recommendedName>
        <fullName evidence="5">tRNA(Ile)-lysidine synthase</fullName>
        <ecNumber evidence="5">6.3.4.19</ecNumber>
    </recommendedName>
    <alternativeName>
        <fullName evidence="5">tRNA(Ile)-2-lysyl-cytidine synthase</fullName>
    </alternativeName>
    <alternativeName>
        <fullName evidence="5">tRNA(Ile)-lysidine synthetase</fullName>
    </alternativeName>
</protein>
<comment type="function">
    <text evidence="5">Ligates lysine onto the cytidine present at position 34 of the AUA codon-specific tRNA(Ile) that contains the anticodon CAU, in an ATP-dependent manner. Cytidine is converted to lysidine, thus changing the amino acid specificity of the tRNA from methionine to isoleucine.</text>
</comment>
<organism evidence="7">
    <name type="scientific">Prototheca wickerhamii</name>
    <dbReference type="NCBI Taxonomy" id="3111"/>
    <lineage>
        <taxon>Eukaryota</taxon>
        <taxon>Viridiplantae</taxon>
        <taxon>Chlorophyta</taxon>
        <taxon>core chlorophytes</taxon>
        <taxon>Trebouxiophyceae</taxon>
        <taxon>Chlorellales</taxon>
        <taxon>Chlorellaceae</taxon>
        <taxon>Prototheca</taxon>
    </lineage>
</organism>
<keyword evidence="4" id="KW-0067">ATP-binding</keyword>
<accession>A0A067Z0T7</accession>
<keyword evidence="2 5" id="KW-0819">tRNA processing</keyword>
<dbReference type="EMBL" id="KJ001761">
    <property type="protein sequence ID" value="AHK09999.1"/>
    <property type="molecule type" value="Genomic_DNA"/>
</dbReference>
<reference evidence="7" key="1">
    <citation type="submission" date="2013-12" db="EMBL/GenBank/DDBJ databases">
        <title>The plastid genomes of microalgae Chlorella protothecoides and Prototheca wickerhamii shed light on the evolutionary transition from autotroph to heterotroph.</title>
        <authorList>
            <person name="Yan D."/>
            <person name="Wang Y."/>
            <person name="Murakami T."/>
            <person name="Shen Y."/>
            <person name="Gong J."/>
            <person name="Gao C."/>
            <person name="Jiang H."/>
            <person name="Smith D.R."/>
            <person name="Pombert J.F."/>
            <person name="Wu Q."/>
            <person name="Dai J."/>
        </authorList>
    </citation>
    <scope>NUCLEOTIDE SEQUENCE</scope>
    <source>
        <strain evidence="7">SAG 263-11</strain>
    </source>
</reference>
<dbReference type="HAMAP" id="MF_01161">
    <property type="entry name" value="tRNA_Ile_lys_synt"/>
    <property type="match status" value="1"/>
</dbReference>
<evidence type="ECO:0000256" key="3">
    <source>
        <dbReference type="ARBA" id="ARBA00022741"/>
    </source>
</evidence>
<keyword evidence="7" id="KW-0934">Plastid</keyword>
<name>A0A067Z0T7_PROWI</name>
<dbReference type="Gene3D" id="3.40.50.620">
    <property type="entry name" value="HUPs"/>
    <property type="match status" value="1"/>
</dbReference>
<dbReference type="PANTHER" id="PTHR43033:SF1">
    <property type="entry name" value="TRNA(ILE)-LYSIDINE SYNTHASE-RELATED"/>
    <property type="match status" value="1"/>
</dbReference>
<comment type="similarity">
    <text evidence="5">Belongs to the tRNA(Ile)-lysidine synthase family.</text>
</comment>
<dbReference type="PANTHER" id="PTHR43033">
    <property type="entry name" value="TRNA(ILE)-LYSIDINE SYNTHASE-RELATED"/>
    <property type="match status" value="1"/>
</dbReference>
<dbReference type="GO" id="GO:0005524">
    <property type="term" value="F:ATP binding"/>
    <property type="evidence" value="ECO:0007669"/>
    <property type="project" value="UniProtKB-KW"/>
</dbReference>